<proteinExistence type="predicted"/>
<sequence>MPPSLSALRRPNPFAKDFGCTGCWIFISAVAAAAFSPQKLWDQQISIVTRPQPNSP</sequence>
<protein>
    <submittedName>
        <fullName evidence="1">Polyadenylate-binding protein-interacting protein 3</fullName>
    </submittedName>
</protein>
<evidence type="ECO:0000313" key="1">
    <source>
        <dbReference type="EMBL" id="MBX30198.1"/>
    </source>
</evidence>
<dbReference type="EMBL" id="GGEC01049714">
    <property type="protein sequence ID" value="MBX30198.1"/>
    <property type="molecule type" value="Transcribed_RNA"/>
</dbReference>
<organism evidence="1">
    <name type="scientific">Rhizophora mucronata</name>
    <name type="common">Asiatic mangrove</name>
    <dbReference type="NCBI Taxonomy" id="61149"/>
    <lineage>
        <taxon>Eukaryota</taxon>
        <taxon>Viridiplantae</taxon>
        <taxon>Streptophyta</taxon>
        <taxon>Embryophyta</taxon>
        <taxon>Tracheophyta</taxon>
        <taxon>Spermatophyta</taxon>
        <taxon>Magnoliopsida</taxon>
        <taxon>eudicotyledons</taxon>
        <taxon>Gunneridae</taxon>
        <taxon>Pentapetalae</taxon>
        <taxon>rosids</taxon>
        <taxon>fabids</taxon>
        <taxon>Malpighiales</taxon>
        <taxon>Rhizophoraceae</taxon>
        <taxon>Rhizophora</taxon>
    </lineage>
</organism>
<accession>A0A2P2MIZ1</accession>
<name>A0A2P2MIZ1_RHIMU</name>
<dbReference type="AlphaFoldDB" id="A0A2P2MIZ1"/>
<reference evidence="1" key="1">
    <citation type="submission" date="2018-02" db="EMBL/GenBank/DDBJ databases">
        <title>Rhizophora mucronata_Transcriptome.</title>
        <authorList>
            <person name="Meera S.P."/>
            <person name="Sreeshan A."/>
            <person name="Augustine A."/>
        </authorList>
    </citation>
    <scope>NUCLEOTIDE SEQUENCE</scope>
    <source>
        <tissue evidence="1">Leaf</tissue>
    </source>
</reference>